<dbReference type="PANTHER" id="PTHR24391">
    <property type="entry name" value="HISTONE H4 TRANSCRIPTION FACTOR-RELATED"/>
    <property type="match status" value="1"/>
</dbReference>
<dbReference type="FunFam" id="3.30.160.60:FF:000100">
    <property type="entry name" value="Zinc finger 45-like"/>
    <property type="match status" value="1"/>
</dbReference>
<organism evidence="12 13">
    <name type="scientific">Leptobrachium leishanense</name>
    <name type="common">Leishan spiny toad</name>
    <dbReference type="NCBI Taxonomy" id="445787"/>
    <lineage>
        <taxon>Eukaryota</taxon>
        <taxon>Metazoa</taxon>
        <taxon>Chordata</taxon>
        <taxon>Craniata</taxon>
        <taxon>Vertebrata</taxon>
        <taxon>Euteleostomi</taxon>
        <taxon>Amphibia</taxon>
        <taxon>Batrachia</taxon>
        <taxon>Anura</taxon>
        <taxon>Pelobatoidea</taxon>
        <taxon>Megophryidae</taxon>
        <taxon>Leptobrachium</taxon>
    </lineage>
</organism>
<dbReference type="Gene3D" id="3.30.160.60">
    <property type="entry name" value="Classic Zinc Finger"/>
    <property type="match status" value="4"/>
</dbReference>
<feature type="domain" description="C2H2-type" evidence="11">
    <location>
        <begin position="273"/>
        <end position="301"/>
    </location>
</feature>
<dbReference type="InterPro" id="IPR013087">
    <property type="entry name" value="Znf_C2H2_type"/>
</dbReference>
<keyword evidence="5" id="KW-0677">Repeat</keyword>
<protein>
    <submittedName>
        <fullName evidence="12">Histone H4 transcription factor</fullName>
    </submittedName>
</protein>
<keyword evidence="7" id="KW-0862">Zinc</keyword>
<dbReference type="PROSITE" id="PS00028">
    <property type="entry name" value="ZINC_FINGER_C2H2_1"/>
    <property type="match status" value="5"/>
</dbReference>
<evidence type="ECO:0000256" key="2">
    <source>
        <dbReference type="ARBA" id="ARBA00004123"/>
    </source>
</evidence>
<dbReference type="OrthoDB" id="10039931at2759"/>
<dbReference type="GO" id="GO:0008270">
    <property type="term" value="F:zinc ion binding"/>
    <property type="evidence" value="ECO:0007669"/>
    <property type="project" value="UniProtKB-KW"/>
</dbReference>
<name>A0A8C5N082_9ANUR</name>
<accession>A0A8C5N082</accession>
<evidence type="ECO:0000256" key="9">
    <source>
        <dbReference type="ARBA" id="ARBA00023242"/>
    </source>
</evidence>
<dbReference type="Pfam" id="PF00096">
    <property type="entry name" value="zf-C2H2"/>
    <property type="match status" value="3"/>
</dbReference>
<keyword evidence="13" id="KW-1185">Reference proteome</keyword>
<feature type="domain" description="C2H2-type" evidence="11">
    <location>
        <begin position="302"/>
        <end position="329"/>
    </location>
</feature>
<sequence>MAGKGVKRTATLTLQCEWGSCTYVCSKMEEFCSHVSDHLRTPQLPKEEEDLDCDDDFCCLWLECGFFSPDNPVDLARHIYFHCYHTKLKQLGLQALQSQPDLTPCQLDGQTRNLIPELHDNFVCMWDQCESSFENAEWYYRHVDSHGLSAEYEENRILLCSWKGNSCYISERFYRCTLGFSRFFSLPILLLTDCDCSSKSRCKLREHLRSHTQEKVVSCPNCGGMFANNTKFYDHLRRQMSLDQHRFQCSHCSKRFATERLLRDHMRNHVNHYKCPLCDMTCPLPSTLRTHIRFRHSDERPYKCQHCDYSCKNFVDLQRHLDTHSKMPAYCCEYQDCTFSARSLCSVKAHYRKVHEGDSEPRYKCHVCEKCFTRGNNLTVHLRKKHQFKWPSGHPRFRLSSRAGSSILLFRVCNVYKEHDDGFLRLQLVRYESVELTEQLMKERERQWEPLDAVSTCMVLSPEGSIGSDGEDH</sequence>
<dbReference type="SMART" id="SM00355">
    <property type="entry name" value="ZnF_C2H2"/>
    <property type="match status" value="10"/>
</dbReference>
<evidence type="ECO:0000256" key="10">
    <source>
        <dbReference type="PROSITE-ProRule" id="PRU00042"/>
    </source>
</evidence>
<dbReference type="PROSITE" id="PS50157">
    <property type="entry name" value="ZINC_FINGER_C2H2_2"/>
    <property type="match status" value="4"/>
</dbReference>
<feature type="domain" description="C2H2-type" evidence="11">
    <location>
        <begin position="247"/>
        <end position="274"/>
    </location>
</feature>
<dbReference type="Proteomes" id="UP000694569">
    <property type="component" value="Unplaced"/>
</dbReference>
<dbReference type="GO" id="GO:0000978">
    <property type="term" value="F:RNA polymerase II cis-regulatory region sequence-specific DNA binding"/>
    <property type="evidence" value="ECO:0007669"/>
    <property type="project" value="TreeGrafter"/>
</dbReference>
<keyword evidence="6 10" id="KW-0863">Zinc-finger</keyword>
<dbReference type="FunFam" id="3.30.160.60:FF:002279">
    <property type="entry name" value="Histone H4 transcription factor"/>
    <property type="match status" value="1"/>
</dbReference>
<dbReference type="InterPro" id="IPR051574">
    <property type="entry name" value="ZnF_E-box_Homeobox"/>
</dbReference>
<comment type="similarity">
    <text evidence="3">Belongs to the krueppel C2H2-type zinc-finger protein family.</text>
</comment>
<dbReference type="AlphaFoldDB" id="A0A8C5N082"/>
<evidence type="ECO:0000313" key="13">
    <source>
        <dbReference type="Proteomes" id="UP000694569"/>
    </source>
</evidence>
<keyword evidence="9" id="KW-0539">Nucleus</keyword>
<feature type="domain" description="C2H2-type" evidence="11">
    <location>
        <begin position="363"/>
        <end position="391"/>
    </location>
</feature>
<proteinExistence type="inferred from homology"/>
<evidence type="ECO:0000256" key="3">
    <source>
        <dbReference type="ARBA" id="ARBA00006991"/>
    </source>
</evidence>
<evidence type="ECO:0000256" key="7">
    <source>
        <dbReference type="ARBA" id="ARBA00022833"/>
    </source>
</evidence>
<evidence type="ECO:0000259" key="11">
    <source>
        <dbReference type="PROSITE" id="PS50157"/>
    </source>
</evidence>
<gene>
    <name evidence="12" type="primary">HINFP</name>
</gene>
<evidence type="ECO:0000256" key="4">
    <source>
        <dbReference type="ARBA" id="ARBA00022723"/>
    </source>
</evidence>
<keyword evidence="4" id="KW-0479">Metal-binding</keyword>
<dbReference type="GO" id="GO:0005634">
    <property type="term" value="C:nucleus"/>
    <property type="evidence" value="ECO:0007669"/>
    <property type="project" value="UniProtKB-SubCell"/>
</dbReference>
<dbReference type="InterPro" id="IPR036236">
    <property type="entry name" value="Znf_C2H2_sf"/>
</dbReference>
<reference evidence="12" key="2">
    <citation type="submission" date="2025-09" db="UniProtKB">
        <authorList>
            <consortium name="Ensembl"/>
        </authorList>
    </citation>
    <scope>IDENTIFICATION</scope>
</reference>
<evidence type="ECO:0000256" key="1">
    <source>
        <dbReference type="ARBA" id="ARBA00003767"/>
    </source>
</evidence>
<dbReference type="GO" id="GO:0000981">
    <property type="term" value="F:DNA-binding transcription factor activity, RNA polymerase II-specific"/>
    <property type="evidence" value="ECO:0007669"/>
    <property type="project" value="TreeGrafter"/>
</dbReference>
<comment type="subcellular location">
    <subcellularLocation>
        <location evidence="2">Nucleus</location>
    </subcellularLocation>
</comment>
<evidence type="ECO:0000256" key="5">
    <source>
        <dbReference type="ARBA" id="ARBA00022737"/>
    </source>
</evidence>
<reference evidence="12" key="1">
    <citation type="submission" date="2025-08" db="UniProtKB">
        <authorList>
            <consortium name="Ensembl"/>
        </authorList>
    </citation>
    <scope>IDENTIFICATION</scope>
</reference>
<dbReference type="GeneTree" id="ENSGT00870000136508"/>
<evidence type="ECO:0000313" key="12">
    <source>
        <dbReference type="Ensembl" id="ENSLLEP00000022319.1"/>
    </source>
</evidence>
<dbReference type="Ensembl" id="ENSLLET00000023182.1">
    <property type="protein sequence ID" value="ENSLLEP00000022319.1"/>
    <property type="gene ID" value="ENSLLEG00000014041.1"/>
</dbReference>
<evidence type="ECO:0000256" key="6">
    <source>
        <dbReference type="ARBA" id="ARBA00022771"/>
    </source>
</evidence>
<evidence type="ECO:0000256" key="8">
    <source>
        <dbReference type="ARBA" id="ARBA00023125"/>
    </source>
</evidence>
<dbReference type="PANTHER" id="PTHR24391:SF26">
    <property type="entry name" value="HISTONE H4 TRANSCRIPTION FACTOR"/>
    <property type="match status" value="1"/>
</dbReference>
<dbReference type="SUPFAM" id="SSF57667">
    <property type="entry name" value="beta-beta-alpha zinc fingers"/>
    <property type="match status" value="3"/>
</dbReference>
<dbReference type="Pfam" id="PF13894">
    <property type="entry name" value="zf-C2H2_4"/>
    <property type="match status" value="1"/>
</dbReference>
<comment type="function">
    <text evidence="1">May be involved in transcriptional regulation.</text>
</comment>
<dbReference type="GO" id="GO:0045892">
    <property type="term" value="P:negative regulation of DNA-templated transcription"/>
    <property type="evidence" value="ECO:0007669"/>
    <property type="project" value="UniProtKB-ARBA"/>
</dbReference>
<keyword evidence="8" id="KW-0238">DNA-binding</keyword>